<evidence type="ECO:0000313" key="3">
    <source>
        <dbReference type="Proteomes" id="UP000594263"/>
    </source>
</evidence>
<evidence type="ECO:0000313" key="2">
    <source>
        <dbReference type="EnsemblPlants" id="Kaladp0070s0106.1.v1.1"/>
    </source>
</evidence>
<feature type="compositionally biased region" description="Basic and acidic residues" evidence="1">
    <location>
        <begin position="45"/>
        <end position="55"/>
    </location>
</feature>
<reference evidence="2" key="1">
    <citation type="submission" date="2021-01" db="UniProtKB">
        <authorList>
            <consortium name="EnsemblPlants"/>
        </authorList>
    </citation>
    <scope>IDENTIFICATION</scope>
</reference>
<keyword evidence="3" id="KW-1185">Reference proteome</keyword>
<organism evidence="2 3">
    <name type="scientific">Kalanchoe fedtschenkoi</name>
    <name type="common">Lavender scallops</name>
    <name type="synonym">South American air plant</name>
    <dbReference type="NCBI Taxonomy" id="63787"/>
    <lineage>
        <taxon>Eukaryota</taxon>
        <taxon>Viridiplantae</taxon>
        <taxon>Streptophyta</taxon>
        <taxon>Embryophyta</taxon>
        <taxon>Tracheophyta</taxon>
        <taxon>Spermatophyta</taxon>
        <taxon>Magnoliopsida</taxon>
        <taxon>eudicotyledons</taxon>
        <taxon>Gunneridae</taxon>
        <taxon>Pentapetalae</taxon>
        <taxon>Saxifragales</taxon>
        <taxon>Crassulaceae</taxon>
        <taxon>Kalanchoe</taxon>
    </lineage>
</organism>
<sequence length="74" mass="8430">MSFQHFNPSVDVSVEKLAEASDSRSSANGDSYMSDIKANHKRKQPVRESEEELRYPNKSTQECPPRQPADNYIT</sequence>
<dbReference type="EnsemblPlants" id="Kaladp0070s0106.1.v1.1">
    <property type="protein sequence ID" value="Kaladp0070s0106.1.v1.1"/>
    <property type="gene ID" value="Kaladp0070s0106.v1.1"/>
</dbReference>
<dbReference type="Gramene" id="Kaladp0070s0106.1.v1.1">
    <property type="protein sequence ID" value="Kaladp0070s0106.1.v1.1"/>
    <property type="gene ID" value="Kaladp0070s0106.v1.1"/>
</dbReference>
<accession>A0A7N0UJA3</accession>
<evidence type="ECO:0000256" key="1">
    <source>
        <dbReference type="SAM" id="MobiDB-lite"/>
    </source>
</evidence>
<dbReference type="Proteomes" id="UP000594263">
    <property type="component" value="Unplaced"/>
</dbReference>
<name>A0A7N0UJA3_KALFE</name>
<dbReference type="AlphaFoldDB" id="A0A7N0UJA3"/>
<proteinExistence type="predicted"/>
<protein>
    <submittedName>
        <fullName evidence="2">Uncharacterized protein</fullName>
    </submittedName>
</protein>
<feature type="region of interest" description="Disordered" evidence="1">
    <location>
        <begin position="17"/>
        <end position="74"/>
    </location>
</feature>